<dbReference type="KEGG" id="xcl:G4Z02_09245"/>
<sequence length="194" mass="22213">MAKRHVYSKDASGYGEFIYVDLLPEIRRARQFNVNVVAALLFAIILGFFLIYQPYRDGTFLLEELTSENNDAKHAYLLTQEEFYGYEIDIDAINFENDIETISKLRVDLNNNIDTIQLIVDDNNGRLQSVSYDALNDELVVKIGHIDEFRFSSINNQILNIPWVADSTFKTAPPLGDSLLNIGTYTIEVNYDVE</sequence>
<keyword evidence="1" id="KW-1133">Transmembrane helix</keyword>
<dbReference type="AlphaFoldDB" id="A0A7L7KVB4"/>
<feature type="transmembrane region" description="Helical" evidence="1">
    <location>
        <begin position="32"/>
        <end position="52"/>
    </location>
</feature>
<keyword evidence="1" id="KW-0812">Transmembrane</keyword>
<dbReference type="Proteomes" id="UP000514720">
    <property type="component" value="Chromosome"/>
</dbReference>
<dbReference type="RefSeq" id="WP_258877738.1">
    <property type="nucleotide sequence ID" value="NZ_CP048914.1"/>
</dbReference>
<reference evidence="2 3" key="1">
    <citation type="submission" date="2020-02" db="EMBL/GenBank/DDBJ databases">
        <authorList>
            <person name="Zheng R.K."/>
            <person name="Sun C.M."/>
        </authorList>
    </citation>
    <scope>NUCLEOTIDE SEQUENCE [LARGE SCALE GENOMIC DNA]</scope>
    <source>
        <strain evidence="3">zrk13</strain>
    </source>
</reference>
<protein>
    <submittedName>
        <fullName evidence="2">Uncharacterized protein</fullName>
    </submittedName>
</protein>
<evidence type="ECO:0000313" key="3">
    <source>
        <dbReference type="Proteomes" id="UP000514720"/>
    </source>
</evidence>
<organism evidence="2 3">
    <name type="scientific">Candidatus Xianfuyuplasma coldseepsis</name>
    <dbReference type="NCBI Taxonomy" id="2782163"/>
    <lineage>
        <taxon>Bacteria</taxon>
        <taxon>Bacillati</taxon>
        <taxon>Mycoplasmatota</taxon>
        <taxon>Mollicutes</taxon>
        <taxon>Candidatus Izemoplasmatales</taxon>
        <taxon>Candidatus Izemoplasmataceae</taxon>
        <taxon>Candidatus Xianfuyuplasma</taxon>
    </lineage>
</organism>
<keyword evidence="3" id="KW-1185">Reference proteome</keyword>
<keyword evidence="1" id="KW-0472">Membrane</keyword>
<proteinExistence type="predicted"/>
<name>A0A7L7KVB4_9MOLU</name>
<evidence type="ECO:0000256" key="1">
    <source>
        <dbReference type="SAM" id="Phobius"/>
    </source>
</evidence>
<accession>A0A7L7KVB4</accession>
<gene>
    <name evidence="2" type="ORF">G4Z02_09245</name>
</gene>
<evidence type="ECO:0000313" key="2">
    <source>
        <dbReference type="EMBL" id="QMS85924.1"/>
    </source>
</evidence>
<dbReference type="EMBL" id="CP048914">
    <property type="protein sequence ID" value="QMS85924.1"/>
    <property type="molecule type" value="Genomic_DNA"/>
</dbReference>